<sequence>MSSFILYIAPSGNQDHNRYPVLDSDPALTFDVCFFHSRFQLGSGFRLRSRSKEIPIPFLYRVLDKTNDKYQWFDSCRYGGNSKEYAHSAAPPSLQPNKRKANIEYDKEREGEVLASIDSGTVVMSWPELHTFVKRLLSNHQNRIMTNAIEATKDTVARSARGLIDVDDLRDFDIYSQASRKT</sequence>
<dbReference type="AlphaFoldDB" id="A0A4C1TAS3"/>
<reference evidence="1 2" key="1">
    <citation type="journal article" date="2019" name="Commun. Biol.">
        <title>The bagworm genome reveals a unique fibroin gene that provides high tensile strength.</title>
        <authorList>
            <person name="Kono N."/>
            <person name="Nakamura H."/>
            <person name="Ohtoshi R."/>
            <person name="Tomita M."/>
            <person name="Numata K."/>
            <person name="Arakawa K."/>
        </authorList>
    </citation>
    <scope>NUCLEOTIDE SEQUENCE [LARGE SCALE GENOMIC DNA]</scope>
</reference>
<evidence type="ECO:0000313" key="2">
    <source>
        <dbReference type="Proteomes" id="UP000299102"/>
    </source>
</evidence>
<evidence type="ECO:0000313" key="1">
    <source>
        <dbReference type="EMBL" id="GBP10517.1"/>
    </source>
</evidence>
<proteinExistence type="predicted"/>
<accession>A0A4C1TAS3</accession>
<organism evidence="1 2">
    <name type="scientific">Eumeta variegata</name>
    <name type="common">Bagworm moth</name>
    <name type="synonym">Eumeta japonica</name>
    <dbReference type="NCBI Taxonomy" id="151549"/>
    <lineage>
        <taxon>Eukaryota</taxon>
        <taxon>Metazoa</taxon>
        <taxon>Ecdysozoa</taxon>
        <taxon>Arthropoda</taxon>
        <taxon>Hexapoda</taxon>
        <taxon>Insecta</taxon>
        <taxon>Pterygota</taxon>
        <taxon>Neoptera</taxon>
        <taxon>Endopterygota</taxon>
        <taxon>Lepidoptera</taxon>
        <taxon>Glossata</taxon>
        <taxon>Ditrysia</taxon>
        <taxon>Tineoidea</taxon>
        <taxon>Psychidae</taxon>
        <taxon>Oiketicinae</taxon>
        <taxon>Eumeta</taxon>
    </lineage>
</organism>
<name>A0A4C1TAS3_EUMVA</name>
<dbReference type="Proteomes" id="UP000299102">
    <property type="component" value="Unassembled WGS sequence"/>
</dbReference>
<gene>
    <name evidence="1" type="ORF">EVAR_76367_1</name>
</gene>
<protein>
    <submittedName>
        <fullName evidence="1">Uncharacterized protein</fullName>
    </submittedName>
</protein>
<keyword evidence="2" id="KW-1185">Reference proteome</keyword>
<dbReference type="EMBL" id="BGZK01000041">
    <property type="protein sequence ID" value="GBP10517.1"/>
    <property type="molecule type" value="Genomic_DNA"/>
</dbReference>
<comment type="caution">
    <text evidence="1">The sequence shown here is derived from an EMBL/GenBank/DDBJ whole genome shotgun (WGS) entry which is preliminary data.</text>
</comment>